<feature type="compositionally biased region" description="Basic and acidic residues" evidence="1">
    <location>
        <begin position="136"/>
        <end position="146"/>
    </location>
</feature>
<dbReference type="EMBL" id="JOJR01000032">
    <property type="protein sequence ID" value="RCN49605.1"/>
    <property type="molecule type" value="Genomic_DNA"/>
</dbReference>
<keyword evidence="3" id="KW-1185">Reference proteome</keyword>
<gene>
    <name evidence="2" type="ORF">ANCCAN_04377</name>
</gene>
<organism evidence="2 3">
    <name type="scientific">Ancylostoma caninum</name>
    <name type="common">Dog hookworm</name>
    <dbReference type="NCBI Taxonomy" id="29170"/>
    <lineage>
        <taxon>Eukaryota</taxon>
        <taxon>Metazoa</taxon>
        <taxon>Ecdysozoa</taxon>
        <taxon>Nematoda</taxon>
        <taxon>Chromadorea</taxon>
        <taxon>Rhabditida</taxon>
        <taxon>Rhabditina</taxon>
        <taxon>Rhabditomorpha</taxon>
        <taxon>Strongyloidea</taxon>
        <taxon>Ancylostomatidae</taxon>
        <taxon>Ancylostomatinae</taxon>
        <taxon>Ancylostoma</taxon>
    </lineage>
</organism>
<dbReference type="Proteomes" id="UP000252519">
    <property type="component" value="Unassembled WGS sequence"/>
</dbReference>
<comment type="caution">
    <text evidence="2">The sequence shown here is derived from an EMBL/GenBank/DDBJ whole genome shotgun (WGS) entry which is preliminary data.</text>
</comment>
<accession>A0A368H2U0</accession>
<evidence type="ECO:0000256" key="1">
    <source>
        <dbReference type="SAM" id="MobiDB-lite"/>
    </source>
</evidence>
<evidence type="ECO:0000313" key="3">
    <source>
        <dbReference type="Proteomes" id="UP000252519"/>
    </source>
</evidence>
<dbReference type="OrthoDB" id="10459687at2759"/>
<evidence type="ECO:0000313" key="2">
    <source>
        <dbReference type="EMBL" id="RCN49605.1"/>
    </source>
</evidence>
<name>A0A368H2U0_ANCCA</name>
<protein>
    <submittedName>
        <fullName evidence="2">Uncharacterized protein</fullName>
    </submittedName>
</protein>
<proteinExistence type="predicted"/>
<dbReference type="AlphaFoldDB" id="A0A368H2U0"/>
<feature type="compositionally biased region" description="Basic and acidic residues" evidence="1">
    <location>
        <begin position="93"/>
        <end position="109"/>
    </location>
</feature>
<feature type="region of interest" description="Disordered" evidence="1">
    <location>
        <begin position="93"/>
        <end position="195"/>
    </location>
</feature>
<sequence length="251" mass="28063">MMRVQKEIKKRVAAIPNMTVSNIVENGDDFIQRIQRHLVELHTRINEVDHPPEIAEFEATNSFVYSSCKPMHLAANKTRLDAGGCTDNIDENARIDDESSHATKEEQCSHTEPVTIPSAKKRGRVVTTSESPASKAPREQVRRAAGSDEGSMAESNIQIKSKDSNKRTRKPKKKKLLTDGEISQSNRHAVDTDDKRFSEEVLKMDAESFEDGSGLPAKPKLDADFENNLRSLENLVKGPDRRRLAALGIFE</sequence>
<reference evidence="2 3" key="1">
    <citation type="submission" date="2014-10" db="EMBL/GenBank/DDBJ databases">
        <title>Draft genome of the hookworm Ancylostoma caninum.</title>
        <authorList>
            <person name="Mitreva M."/>
        </authorList>
    </citation>
    <scope>NUCLEOTIDE SEQUENCE [LARGE SCALE GENOMIC DNA]</scope>
    <source>
        <strain evidence="2 3">Baltimore</strain>
    </source>
</reference>